<proteinExistence type="inferred from homology"/>
<keyword evidence="13" id="KW-1185">Reference proteome</keyword>
<evidence type="ECO:0000313" key="13">
    <source>
        <dbReference type="Proteomes" id="UP000000442"/>
    </source>
</evidence>
<evidence type="ECO:0000256" key="6">
    <source>
        <dbReference type="ARBA" id="ARBA00022500"/>
    </source>
</evidence>
<comment type="subcellular location">
    <subcellularLocation>
        <location evidence="1">Cell membrane</location>
        <topology evidence="1">Peripheral membrane protein</topology>
        <orientation evidence="1">Cytoplasmic side</orientation>
    </subcellularLocation>
</comment>
<keyword evidence="9" id="KW-0472">Membrane</keyword>
<evidence type="ECO:0000256" key="10">
    <source>
        <dbReference type="ARBA" id="ARBA00023225"/>
    </source>
</evidence>
<organism evidence="12 13">
    <name type="scientific">Desulforapulum autotrophicum (strain ATCC 43914 / DSM 3382 / VKM B-1955 / HRM2)</name>
    <name type="common">Desulfobacterium autotrophicum</name>
    <dbReference type="NCBI Taxonomy" id="177437"/>
    <lineage>
        <taxon>Bacteria</taxon>
        <taxon>Pseudomonadati</taxon>
        <taxon>Thermodesulfobacteriota</taxon>
        <taxon>Desulfobacteria</taxon>
        <taxon>Desulfobacterales</taxon>
        <taxon>Desulfobacteraceae</taxon>
        <taxon>Desulforapulum</taxon>
    </lineage>
</organism>
<dbReference type="EMBL" id="CP001087">
    <property type="protein sequence ID" value="ACN16783.1"/>
    <property type="molecule type" value="Genomic_DNA"/>
</dbReference>
<dbReference type="KEGG" id="dat:HRM2_37250"/>
<accession>C0QAK0</accession>
<evidence type="ECO:0000313" key="12">
    <source>
        <dbReference type="EMBL" id="ACN16783.1"/>
    </source>
</evidence>
<dbReference type="InterPro" id="IPR053716">
    <property type="entry name" value="Flag_assembly_chemotaxis_eff"/>
</dbReference>
<dbReference type="InterPro" id="IPR012823">
    <property type="entry name" value="Flagell_FliJ"/>
</dbReference>
<evidence type="ECO:0000256" key="1">
    <source>
        <dbReference type="ARBA" id="ARBA00004413"/>
    </source>
</evidence>
<keyword evidence="4" id="KW-0813">Transport</keyword>
<keyword evidence="8" id="KW-0653">Protein transport</keyword>
<evidence type="ECO:0000256" key="9">
    <source>
        <dbReference type="ARBA" id="ARBA00023136"/>
    </source>
</evidence>
<evidence type="ECO:0000256" key="5">
    <source>
        <dbReference type="ARBA" id="ARBA00022475"/>
    </source>
</evidence>
<dbReference type="HOGENOM" id="CLU_139638_5_0_7"/>
<evidence type="ECO:0000256" key="8">
    <source>
        <dbReference type="ARBA" id="ARBA00022927"/>
    </source>
</evidence>
<dbReference type="Gene3D" id="1.10.287.1700">
    <property type="match status" value="1"/>
</dbReference>
<gene>
    <name evidence="12" type="primary">fliJ</name>
    <name evidence="12" type="ordered locus">HRM2_37250</name>
</gene>
<evidence type="ECO:0000256" key="4">
    <source>
        <dbReference type="ARBA" id="ARBA00022448"/>
    </source>
</evidence>
<keyword evidence="7" id="KW-1005">Bacterial flagellum biogenesis</keyword>
<keyword evidence="6" id="KW-0145">Chemotaxis</keyword>
<name>C0QAK0_DESAH</name>
<dbReference type="GO" id="GO:0015031">
    <property type="term" value="P:protein transport"/>
    <property type="evidence" value="ECO:0007669"/>
    <property type="project" value="UniProtKB-KW"/>
</dbReference>
<keyword evidence="11" id="KW-0175">Coiled coil</keyword>
<dbReference type="GO" id="GO:0005886">
    <property type="term" value="C:plasma membrane"/>
    <property type="evidence" value="ECO:0007669"/>
    <property type="project" value="UniProtKB-SubCell"/>
</dbReference>
<dbReference type="OrthoDB" id="5419114at2"/>
<sequence length="152" mass="17895">MKKFSFRLESLMKYRQYQELQAQQDVARAYRDVQVCEMRIHTLEQEHSRTAQTLDRVAVRGVTANEFKKYSDYLDGLSDDLAQLLQQKTALKTQLREKQTLLTQRSVDRQVLERLKIKKKNEYIQGFLRSEQNASDEIASLKKAREITNGTH</sequence>
<evidence type="ECO:0000256" key="3">
    <source>
        <dbReference type="ARBA" id="ARBA00020392"/>
    </source>
</evidence>
<dbReference type="RefSeq" id="WP_015905529.1">
    <property type="nucleotide sequence ID" value="NC_012108.1"/>
</dbReference>
<comment type="similarity">
    <text evidence="2">Belongs to the FliJ family.</text>
</comment>
<reference evidence="12 13" key="1">
    <citation type="journal article" date="2009" name="Environ. Microbiol.">
        <title>Genome sequence of Desulfobacterium autotrophicum HRM2, a marine sulfate reducer oxidizing organic carbon completely to carbon dioxide.</title>
        <authorList>
            <person name="Strittmatter A.W."/>
            <person name="Liesegang H."/>
            <person name="Rabus R."/>
            <person name="Decker I."/>
            <person name="Amann J."/>
            <person name="Andres S."/>
            <person name="Henne A."/>
            <person name="Fricke W.F."/>
            <person name="Martinez-Arias R."/>
            <person name="Bartels D."/>
            <person name="Goesmann A."/>
            <person name="Krause L."/>
            <person name="Puehler A."/>
            <person name="Klenk H.P."/>
            <person name="Richter M."/>
            <person name="Schuler M."/>
            <person name="Gloeckner F.O."/>
            <person name="Meyerdierks A."/>
            <person name="Gottschalk G."/>
            <person name="Amann R."/>
        </authorList>
    </citation>
    <scope>NUCLEOTIDE SEQUENCE [LARGE SCALE GENOMIC DNA]</scope>
    <source>
        <strain evidence="13">ATCC 43914 / DSM 3382 / HRM2</strain>
    </source>
</reference>
<dbReference type="eggNOG" id="COG2882">
    <property type="taxonomic scope" value="Bacteria"/>
</dbReference>
<dbReference type="GO" id="GO:0071973">
    <property type="term" value="P:bacterial-type flagellum-dependent cell motility"/>
    <property type="evidence" value="ECO:0007669"/>
    <property type="project" value="InterPro"/>
</dbReference>
<dbReference type="GO" id="GO:0006935">
    <property type="term" value="P:chemotaxis"/>
    <property type="evidence" value="ECO:0007669"/>
    <property type="project" value="UniProtKB-KW"/>
</dbReference>
<keyword evidence="10" id="KW-1006">Bacterial flagellum protein export</keyword>
<evidence type="ECO:0000256" key="2">
    <source>
        <dbReference type="ARBA" id="ARBA00010004"/>
    </source>
</evidence>
<feature type="coiled-coil region" evidence="11">
    <location>
        <begin position="74"/>
        <end position="101"/>
    </location>
</feature>
<protein>
    <recommendedName>
        <fullName evidence="3">Flagellar FliJ protein</fullName>
    </recommendedName>
</protein>
<dbReference type="STRING" id="177437.HRM2_37250"/>
<dbReference type="Proteomes" id="UP000000442">
    <property type="component" value="Chromosome"/>
</dbReference>
<dbReference type="Pfam" id="PF02050">
    <property type="entry name" value="FliJ"/>
    <property type="match status" value="1"/>
</dbReference>
<dbReference type="GO" id="GO:0044781">
    <property type="term" value="P:bacterial-type flagellum organization"/>
    <property type="evidence" value="ECO:0007669"/>
    <property type="project" value="UniProtKB-KW"/>
</dbReference>
<evidence type="ECO:0000256" key="11">
    <source>
        <dbReference type="SAM" id="Coils"/>
    </source>
</evidence>
<dbReference type="GO" id="GO:0009288">
    <property type="term" value="C:bacterial-type flagellum"/>
    <property type="evidence" value="ECO:0007669"/>
    <property type="project" value="InterPro"/>
</dbReference>
<keyword evidence="5" id="KW-1003">Cell membrane</keyword>
<dbReference type="NCBIfam" id="TIGR02473">
    <property type="entry name" value="flagell_FliJ"/>
    <property type="match status" value="1"/>
</dbReference>
<evidence type="ECO:0000256" key="7">
    <source>
        <dbReference type="ARBA" id="ARBA00022795"/>
    </source>
</evidence>
<dbReference type="AlphaFoldDB" id="C0QAK0"/>